<evidence type="ECO:0000256" key="3">
    <source>
        <dbReference type="ARBA" id="ARBA00022801"/>
    </source>
</evidence>
<organism evidence="7 8">
    <name type="scientific">Patiria miniata</name>
    <name type="common">Bat star</name>
    <name type="synonym">Asterina miniata</name>
    <dbReference type="NCBI Taxonomy" id="46514"/>
    <lineage>
        <taxon>Eukaryota</taxon>
        <taxon>Metazoa</taxon>
        <taxon>Echinodermata</taxon>
        <taxon>Eleutherozoa</taxon>
        <taxon>Asterozoa</taxon>
        <taxon>Asteroidea</taxon>
        <taxon>Valvatacea</taxon>
        <taxon>Valvatida</taxon>
        <taxon>Asterinidae</taxon>
        <taxon>Patiria</taxon>
    </lineage>
</organism>
<comment type="similarity">
    <text evidence="1">Belongs to the H-rev107 family.</text>
</comment>
<dbReference type="PROSITE" id="PS51934">
    <property type="entry name" value="LRAT"/>
    <property type="match status" value="1"/>
</dbReference>
<sequence>MATKNNYGIKGNWRESSFPDINALEDELCHGDRLEFNRGLYSHWGIHVGEYEGMEHAVIHFGKFERGPVFLRFRSAVSEKTEIRADTIGQIIGGSGRVRINNSRDNKEEPLDTGNIIGTAMKMHRDETPIVYNLFSKNCEHFVNLCRYGHPHSDQITAALQTAWNLGQYLLAIGAIIIVTYANSRRRN</sequence>
<evidence type="ECO:0000256" key="4">
    <source>
        <dbReference type="ARBA" id="ARBA00023098"/>
    </source>
</evidence>
<dbReference type="EnsemblMetazoa" id="XM_038205905.1">
    <property type="protein sequence ID" value="XP_038061833.1"/>
    <property type="gene ID" value="LOC119732409"/>
</dbReference>
<keyword evidence="2" id="KW-0808">Transferase</keyword>
<dbReference type="GO" id="GO:0005737">
    <property type="term" value="C:cytoplasm"/>
    <property type="evidence" value="ECO:0007669"/>
    <property type="project" value="TreeGrafter"/>
</dbReference>
<evidence type="ECO:0000313" key="8">
    <source>
        <dbReference type="Proteomes" id="UP000887568"/>
    </source>
</evidence>
<dbReference type="Pfam" id="PF04970">
    <property type="entry name" value="LRAT"/>
    <property type="match status" value="1"/>
</dbReference>
<dbReference type="InterPro" id="IPR007053">
    <property type="entry name" value="LRAT_dom"/>
</dbReference>
<evidence type="ECO:0000313" key="7">
    <source>
        <dbReference type="EnsemblMetazoa" id="XP_038061833.1"/>
    </source>
</evidence>
<feature type="domain" description="LRAT" evidence="6">
    <location>
        <begin position="33"/>
        <end position="155"/>
    </location>
</feature>
<evidence type="ECO:0000259" key="6">
    <source>
        <dbReference type="PROSITE" id="PS51934"/>
    </source>
</evidence>
<keyword evidence="5" id="KW-1133">Transmembrane helix</keyword>
<dbReference type="OrthoDB" id="421951at2759"/>
<dbReference type="Proteomes" id="UP000887568">
    <property type="component" value="Unplaced"/>
</dbReference>
<dbReference type="GO" id="GO:0016410">
    <property type="term" value="F:N-acyltransferase activity"/>
    <property type="evidence" value="ECO:0007669"/>
    <property type="project" value="TreeGrafter"/>
</dbReference>
<keyword evidence="5" id="KW-0472">Membrane</keyword>
<dbReference type="GO" id="GO:0004623">
    <property type="term" value="F:phospholipase A2 activity"/>
    <property type="evidence" value="ECO:0007669"/>
    <property type="project" value="TreeGrafter"/>
</dbReference>
<evidence type="ECO:0000256" key="2">
    <source>
        <dbReference type="ARBA" id="ARBA00022679"/>
    </source>
</evidence>
<keyword evidence="3" id="KW-0378">Hydrolase</keyword>
<accession>A0A914ADM4</accession>
<protein>
    <recommendedName>
        <fullName evidence="6">LRAT domain-containing protein</fullName>
    </recommendedName>
</protein>
<feature type="transmembrane region" description="Helical" evidence="5">
    <location>
        <begin position="163"/>
        <end position="182"/>
    </location>
</feature>
<dbReference type="GO" id="GO:0070292">
    <property type="term" value="P:N-acylphosphatidylethanolamine metabolic process"/>
    <property type="evidence" value="ECO:0007669"/>
    <property type="project" value="TreeGrafter"/>
</dbReference>
<dbReference type="InterPro" id="IPR051496">
    <property type="entry name" value="H-rev107_PLA/AT"/>
</dbReference>
<keyword evidence="8" id="KW-1185">Reference proteome</keyword>
<dbReference type="AlphaFoldDB" id="A0A914ADM4"/>
<dbReference type="PANTHER" id="PTHR13943">
    <property type="entry name" value="HRAS-LIKE SUPPRESSOR - RELATED"/>
    <property type="match status" value="1"/>
</dbReference>
<dbReference type="GeneID" id="119732409"/>
<dbReference type="GO" id="GO:0008970">
    <property type="term" value="F:phospholipase A1 activity"/>
    <property type="evidence" value="ECO:0007669"/>
    <property type="project" value="TreeGrafter"/>
</dbReference>
<reference evidence="7" key="1">
    <citation type="submission" date="2022-11" db="UniProtKB">
        <authorList>
            <consortium name="EnsemblMetazoa"/>
        </authorList>
    </citation>
    <scope>IDENTIFICATION</scope>
</reference>
<keyword evidence="5" id="KW-0812">Transmembrane</keyword>
<evidence type="ECO:0000256" key="1">
    <source>
        <dbReference type="ARBA" id="ARBA00007824"/>
    </source>
</evidence>
<dbReference type="Gene3D" id="3.90.1720.10">
    <property type="entry name" value="endopeptidase domain like (from Nostoc punctiforme)"/>
    <property type="match status" value="1"/>
</dbReference>
<name>A0A914ADM4_PATMI</name>
<proteinExistence type="inferred from homology"/>
<dbReference type="RefSeq" id="XP_038061833.1">
    <property type="nucleotide sequence ID" value="XM_038205905.1"/>
</dbReference>
<dbReference type="PANTHER" id="PTHR13943:SF77">
    <property type="entry name" value="LRAT DOMAIN-CONTAINING PROTEIN"/>
    <property type="match status" value="1"/>
</dbReference>
<keyword evidence="4" id="KW-0443">Lipid metabolism</keyword>
<evidence type="ECO:0000256" key="5">
    <source>
        <dbReference type="SAM" id="Phobius"/>
    </source>
</evidence>